<comment type="similarity">
    <text evidence="2">Belongs to the bacterial solute-binding protein 5 family.</text>
</comment>
<keyword evidence="3" id="KW-0813">Transport</keyword>
<dbReference type="GO" id="GO:0043190">
    <property type="term" value="C:ATP-binding cassette (ABC) transporter complex"/>
    <property type="evidence" value="ECO:0007669"/>
    <property type="project" value="InterPro"/>
</dbReference>
<feature type="domain" description="Solute-binding protein family 5" evidence="6">
    <location>
        <begin position="72"/>
        <end position="453"/>
    </location>
</feature>
<dbReference type="PIRSF" id="PIRSF002741">
    <property type="entry name" value="MppA"/>
    <property type="match status" value="1"/>
</dbReference>
<dbReference type="PANTHER" id="PTHR30290:SF9">
    <property type="entry name" value="OLIGOPEPTIDE-BINDING PROTEIN APPA"/>
    <property type="match status" value="1"/>
</dbReference>
<dbReference type="Gene3D" id="3.40.190.10">
    <property type="entry name" value="Periplasmic binding protein-like II"/>
    <property type="match status" value="1"/>
</dbReference>
<organism evidence="7 8">
    <name type="scientific">Salinarimonas ramus</name>
    <dbReference type="NCBI Taxonomy" id="690164"/>
    <lineage>
        <taxon>Bacteria</taxon>
        <taxon>Pseudomonadati</taxon>
        <taxon>Pseudomonadota</taxon>
        <taxon>Alphaproteobacteria</taxon>
        <taxon>Hyphomicrobiales</taxon>
        <taxon>Salinarimonadaceae</taxon>
        <taxon>Salinarimonas</taxon>
    </lineage>
</organism>
<comment type="subcellular location">
    <subcellularLocation>
        <location evidence="1">Periplasm</location>
    </subcellularLocation>
</comment>
<dbReference type="GO" id="GO:0030288">
    <property type="term" value="C:outer membrane-bounded periplasmic space"/>
    <property type="evidence" value="ECO:0007669"/>
    <property type="project" value="UniProtKB-ARBA"/>
</dbReference>
<reference evidence="7 8" key="1">
    <citation type="journal article" date="2014" name="Int. J. Syst. Evol. Microbiol.">
        <title>Complete genome sequence of Corynebacterium casei LMG S-19264T (=DSM 44701T), isolated from a smear-ripened cheese.</title>
        <authorList>
            <consortium name="US DOE Joint Genome Institute (JGI-PGF)"/>
            <person name="Walter F."/>
            <person name="Albersmeier A."/>
            <person name="Kalinowski J."/>
            <person name="Ruckert C."/>
        </authorList>
    </citation>
    <scope>NUCLEOTIDE SEQUENCE [LARGE SCALE GENOMIC DNA]</scope>
    <source>
        <strain evidence="7 8">CGMCC 1.9161</strain>
    </source>
</reference>
<evidence type="ECO:0000256" key="1">
    <source>
        <dbReference type="ARBA" id="ARBA00004418"/>
    </source>
</evidence>
<name>A0A917V360_9HYPH</name>
<comment type="caution">
    <text evidence="7">The sequence shown here is derived from an EMBL/GenBank/DDBJ whole genome shotgun (WGS) entry which is preliminary data.</text>
</comment>
<dbReference type="GO" id="GO:1904680">
    <property type="term" value="F:peptide transmembrane transporter activity"/>
    <property type="evidence" value="ECO:0007669"/>
    <property type="project" value="TreeGrafter"/>
</dbReference>
<dbReference type="InterPro" id="IPR039424">
    <property type="entry name" value="SBP_5"/>
</dbReference>
<evidence type="ECO:0000256" key="3">
    <source>
        <dbReference type="ARBA" id="ARBA00022448"/>
    </source>
</evidence>
<dbReference type="EMBL" id="BMMF01000004">
    <property type="protein sequence ID" value="GGK29528.1"/>
    <property type="molecule type" value="Genomic_DNA"/>
</dbReference>
<dbReference type="PANTHER" id="PTHR30290">
    <property type="entry name" value="PERIPLASMIC BINDING COMPONENT OF ABC TRANSPORTER"/>
    <property type="match status" value="1"/>
</dbReference>
<evidence type="ECO:0000259" key="6">
    <source>
        <dbReference type="Pfam" id="PF00496"/>
    </source>
</evidence>
<accession>A0A917V360</accession>
<evidence type="ECO:0000313" key="7">
    <source>
        <dbReference type="EMBL" id="GGK29528.1"/>
    </source>
</evidence>
<evidence type="ECO:0000313" key="8">
    <source>
        <dbReference type="Proteomes" id="UP000600449"/>
    </source>
</evidence>
<evidence type="ECO:0000256" key="4">
    <source>
        <dbReference type="ARBA" id="ARBA00022729"/>
    </source>
</evidence>
<dbReference type="InterPro" id="IPR000914">
    <property type="entry name" value="SBP_5_dom"/>
</dbReference>
<dbReference type="Proteomes" id="UP000600449">
    <property type="component" value="Unassembled WGS sequence"/>
</dbReference>
<dbReference type="SUPFAM" id="SSF53850">
    <property type="entry name" value="Periplasmic binding protein-like II"/>
    <property type="match status" value="1"/>
</dbReference>
<gene>
    <name evidence="7" type="ORF">GCM10011322_14880</name>
</gene>
<dbReference type="GO" id="GO:0015833">
    <property type="term" value="P:peptide transport"/>
    <property type="evidence" value="ECO:0007669"/>
    <property type="project" value="TreeGrafter"/>
</dbReference>
<evidence type="ECO:0000256" key="5">
    <source>
        <dbReference type="SAM" id="SignalP"/>
    </source>
</evidence>
<proteinExistence type="inferred from homology"/>
<sequence length="539" mass="58733">MQRTAKRLALASLPLAMIFATPALAQELTIGLTSEPTAVDPHFHNLGPNNALRSHIFEGLTQADENQQNVASLASDWEAVDDTTWRFNLREGVTFSDGTPFDAQDVIYTICRVPTVQDSPSSFTGFVAGIDSIEVEDPHTMVFRTASPLPLLPTNFASVGIISAEAFGGENATYAPDGCENMGTPPQAADFNDPEKAIGTGPYKLESYVRGDSIVLSRNENYWDGTPTWEQVTMRPIANEGARVAALLAGDVDVIETPPIQDFDRLRRDGYQIAQGLSNRVIYLHLDNNAEEGHVPPGVEGTNGENPFTDVRVREAISKAIDRQAIASRLMGTLAVPAGDLLPYPMFGTREDTPVDPYDPDRSRELLAEAGYPNGFSLVLSAPNDRYMNDEKIAQAVAQMLARIGINTTVDAMTASTFFSRRNNYEYGMWLAGWGAATGEISSPLIALVATRNADTGMGATNRQNYSNPEIDALVEEAMRTVDEDAREALLQEAATMAMADYATIPLHFEVTPWAFREGLNLTPRADQYTLAMEIEPAS</sequence>
<protein>
    <submittedName>
        <fullName evidence="7">Peptide ABC transporter substrate-binding protein</fullName>
    </submittedName>
</protein>
<dbReference type="Gene3D" id="3.10.105.10">
    <property type="entry name" value="Dipeptide-binding Protein, Domain 3"/>
    <property type="match status" value="1"/>
</dbReference>
<feature type="signal peptide" evidence="5">
    <location>
        <begin position="1"/>
        <end position="25"/>
    </location>
</feature>
<keyword evidence="4 5" id="KW-0732">Signal</keyword>
<dbReference type="Pfam" id="PF00496">
    <property type="entry name" value="SBP_bac_5"/>
    <property type="match status" value="1"/>
</dbReference>
<dbReference type="AlphaFoldDB" id="A0A917V360"/>
<dbReference type="RefSeq" id="WP_188911255.1">
    <property type="nucleotide sequence ID" value="NZ_BMMF01000004.1"/>
</dbReference>
<dbReference type="CDD" id="cd08498">
    <property type="entry name" value="PBP2_NikA_DppA_OppA_like_2"/>
    <property type="match status" value="1"/>
</dbReference>
<dbReference type="InterPro" id="IPR030678">
    <property type="entry name" value="Peptide/Ni-bd"/>
</dbReference>
<evidence type="ECO:0000256" key="2">
    <source>
        <dbReference type="ARBA" id="ARBA00005695"/>
    </source>
</evidence>
<feature type="chain" id="PRO_5038001074" evidence="5">
    <location>
        <begin position="26"/>
        <end position="539"/>
    </location>
</feature>
<keyword evidence="8" id="KW-1185">Reference proteome</keyword>